<dbReference type="InterPro" id="IPR008984">
    <property type="entry name" value="SMAD_FHA_dom_sf"/>
</dbReference>
<dbReference type="SUPFAM" id="SSF49879">
    <property type="entry name" value="SMAD/FHA domain"/>
    <property type="match status" value="1"/>
</dbReference>
<evidence type="ECO:0000313" key="4">
    <source>
        <dbReference type="EMBL" id="MQY12461.1"/>
    </source>
</evidence>
<evidence type="ECO:0000256" key="1">
    <source>
        <dbReference type="ARBA" id="ARBA00022553"/>
    </source>
</evidence>
<protein>
    <recommendedName>
        <fullName evidence="3">FHA domain-containing protein</fullName>
    </recommendedName>
</protein>
<evidence type="ECO:0000313" key="5">
    <source>
        <dbReference type="Proteomes" id="UP000466345"/>
    </source>
</evidence>
<name>A0A7K0CG65_9ACTN</name>
<comment type="caution">
    <text evidence="4">The sequence shown here is derived from an EMBL/GenBank/DDBJ whole genome shotgun (WGS) entry which is preliminary data.</text>
</comment>
<dbReference type="PROSITE" id="PS50006">
    <property type="entry name" value="FHA_DOMAIN"/>
    <property type="match status" value="1"/>
</dbReference>
<accession>A0A7K0CG65</accession>
<keyword evidence="5" id="KW-1185">Reference proteome</keyword>
<gene>
    <name evidence="4" type="ORF">SRB5_25950</name>
</gene>
<dbReference type="Proteomes" id="UP000466345">
    <property type="component" value="Unassembled WGS sequence"/>
</dbReference>
<dbReference type="OrthoDB" id="4213445at2"/>
<dbReference type="CDD" id="cd00060">
    <property type="entry name" value="FHA"/>
    <property type="match status" value="1"/>
</dbReference>
<dbReference type="EMBL" id="WEGJ01000007">
    <property type="protein sequence ID" value="MQY12461.1"/>
    <property type="molecule type" value="Genomic_DNA"/>
</dbReference>
<dbReference type="RefSeq" id="WP_153452070.1">
    <property type="nucleotide sequence ID" value="NZ_WEGJ01000007.1"/>
</dbReference>
<dbReference type="AlphaFoldDB" id="A0A7K0CG65"/>
<proteinExistence type="predicted"/>
<organism evidence="4 5">
    <name type="scientific">Streptomyces smaragdinus</name>
    <dbReference type="NCBI Taxonomy" id="2585196"/>
    <lineage>
        <taxon>Bacteria</taxon>
        <taxon>Bacillati</taxon>
        <taxon>Actinomycetota</taxon>
        <taxon>Actinomycetes</taxon>
        <taxon>Kitasatosporales</taxon>
        <taxon>Streptomycetaceae</taxon>
        <taxon>Streptomyces</taxon>
    </lineage>
</organism>
<sequence>MTPTTSLARDSGPAVPGTLRARTVNGRLEAPPRQGLTLRFGRGPTKDKPRDRTVDLGVGVDDLSVSRQHGELTFREGQWWLRNTGLRLIRLPRGLTMHLSTEPIPLGTGYTPVFVKGSGSREHLVELYVKGHDEDPMPCREAETICPLDPDERLLLVLLGRRYLRYEENPRPLTYTTAAAELARLRPDAEWTDRRIEHRVEVVRRRLQATGFARPLRPDRPGDDTPLHNLIRALVESTTLVPPDLELIDAGAAVARDRSRV</sequence>
<reference evidence="4 5" key="1">
    <citation type="submission" date="2019-10" db="EMBL/GenBank/DDBJ databases">
        <title>Streptomyces smaragdinus sp. nov. and Streptomyces fabii sp. nov., isolated from the gut of fungus growing-termite Macrotermes natalensis.</title>
        <authorList>
            <person name="Schwitalla J."/>
            <person name="Benndorf R."/>
            <person name="Martin K."/>
            <person name="De Beer W."/>
            <person name="Kaster A.-K."/>
            <person name="Vollmers J."/>
            <person name="Poulsen M."/>
            <person name="Beemelmanns C."/>
        </authorList>
    </citation>
    <scope>NUCLEOTIDE SEQUENCE [LARGE SCALE GENOMIC DNA]</scope>
    <source>
        <strain evidence="4 5">RB5</strain>
    </source>
</reference>
<evidence type="ECO:0000256" key="2">
    <source>
        <dbReference type="SAM" id="MobiDB-lite"/>
    </source>
</evidence>
<feature type="region of interest" description="Disordered" evidence="2">
    <location>
        <begin position="32"/>
        <end position="51"/>
    </location>
</feature>
<feature type="domain" description="FHA" evidence="3">
    <location>
        <begin position="38"/>
        <end position="85"/>
    </location>
</feature>
<dbReference type="Gene3D" id="2.60.200.20">
    <property type="match status" value="1"/>
</dbReference>
<dbReference type="InterPro" id="IPR000253">
    <property type="entry name" value="FHA_dom"/>
</dbReference>
<keyword evidence="1" id="KW-0597">Phosphoprotein</keyword>
<evidence type="ECO:0000259" key="3">
    <source>
        <dbReference type="PROSITE" id="PS50006"/>
    </source>
</evidence>